<protein>
    <submittedName>
        <fullName evidence="1">Uncharacterized protein</fullName>
    </submittedName>
</protein>
<dbReference type="InterPro" id="IPR036897">
    <property type="entry name" value="CarbamoylP_synth_lsu_oligo_sf"/>
</dbReference>
<evidence type="ECO:0000313" key="1">
    <source>
        <dbReference type="EMBL" id="MDQ0314259.1"/>
    </source>
</evidence>
<dbReference type="SUPFAM" id="SSF48108">
    <property type="entry name" value="Carbamoyl phosphate synthetase, large subunit connection domain"/>
    <property type="match status" value="1"/>
</dbReference>
<proteinExistence type="predicted"/>
<gene>
    <name evidence="1" type="ORF">J2S73_000696</name>
</gene>
<dbReference type="Proteomes" id="UP001229244">
    <property type="component" value="Unassembled WGS sequence"/>
</dbReference>
<accession>A0AAE3VKR2</accession>
<dbReference type="AlphaFoldDB" id="A0AAE3VKR2"/>
<sequence>MGETSEQVAVPGAAAEWPIAAPYLRALKDMGLTDVQIARYFHVEAESVAELRDTHHVDGLSDDGKWRQA</sequence>
<name>A0AAE3VKR2_9HYPH</name>
<organism evidence="1 2">
    <name type="scientific">Amorphus orientalis</name>
    <dbReference type="NCBI Taxonomy" id="649198"/>
    <lineage>
        <taxon>Bacteria</taxon>
        <taxon>Pseudomonadati</taxon>
        <taxon>Pseudomonadota</taxon>
        <taxon>Alphaproteobacteria</taxon>
        <taxon>Hyphomicrobiales</taxon>
        <taxon>Amorphaceae</taxon>
        <taxon>Amorphus</taxon>
    </lineage>
</organism>
<keyword evidence="2" id="KW-1185">Reference proteome</keyword>
<dbReference type="EMBL" id="JAUSUL010000001">
    <property type="protein sequence ID" value="MDQ0314259.1"/>
    <property type="molecule type" value="Genomic_DNA"/>
</dbReference>
<evidence type="ECO:0000313" key="2">
    <source>
        <dbReference type="Proteomes" id="UP001229244"/>
    </source>
</evidence>
<dbReference type="RefSeq" id="WP_306884033.1">
    <property type="nucleotide sequence ID" value="NZ_JAUSUL010000001.1"/>
</dbReference>
<comment type="caution">
    <text evidence="1">The sequence shown here is derived from an EMBL/GenBank/DDBJ whole genome shotgun (WGS) entry which is preliminary data.</text>
</comment>
<reference evidence="1" key="1">
    <citation type="submission" date="2023-07" db="EMBL/GenBank/DDBJ databases">
        <title>Genomic Encyclopedia of Type Strains, Phase IV (KMG-IV): sequencing the most valuable type-strain genomes for metagenomic binning, comparative biology and taxonomic classification.</title>
        <authorList>
            <person name="Goeker M."/>
        </authorList>
    </citation>
    <scope>NUCLEOTIDE SEQUENCE</scope>
    <source>
        <strain evidence="1">DSM 21202</strain>
    </source>
</reference>